<dbReference type="GO" id="GO:0005549">
    <property type="term" value="F:odorant binding"/>
    <property type="evidence" value="ECO:0007669"/>
    <property type="project" value="InterPro"/>
</dbReference>
<proteinExistence type="predicted"/>
<reference evidence="2" key="1">
    <citation type="submission" date="2020-08" db="EMBL/GenBank/DDBJ databases">
        <title>Genome sequencing and assembly of the red palm weevil Rhynchophorus ferrugineus.</title>
        <authorList>
            <person name="Dias G.B."/>
            <person name="Bergman C.M."/>
            <person name="Manee M."/>
        </authorList>
    </citation>
    <scope>NUCLEOTIDE SEQUENCE</scope>
    <source>
        <strain evidence="2">AA-2017</strain>
        <tissue evidence="2">Whole larva</tissue>
    </source>
</reference>
<accession>A0A834IK04</accession>
<dbReference type="AlphaFoldDB" id="A0A834IK04"/>
<feature type="signal peptide" evidence="1">
    <location>
        <begin position="1"/>
        <end position="19"/>
    </location>
</feature>
<dbReference type="InterPro" id="IPR006170">
    <property type="entry name" value="PBP/GOBP"/>
</dbReference>
<protein>
    <submittedName>
        <fullName evidence="2">Uncharacterized protein</fullName>
    </submittedName>
</protein>
<comment type="caution">
    <text evidence="2">The sequence shown here is derived from an EMBL/GenBank/DDBJ whole genome shotgun (WGS) entry which is preliminary data.</text>
</comment>
<dbReference type="OrthoDB" id="6778943at2759"/>
<evidence type="ECO:0000256" key="1">
    <source>
        <dbReference type="SAM" id="SignalP"/>
    </source>
</evidence>
<evidence type="ECO:0000313" key="3">
    <source>
        <dbReference type="Proteomes" id="UP000625711"/>
    </source>
</evidence>
<feature type="chain" id="PRO_5032862106" evidence="1">
    <location>
        <begin position="20"/>
        <end position="145"/>
    </location>
</feature>
<sequence length="145" mass="16045">MGSIYYTFILLIAAAAVLGDSNEERPPPGPLQLLMSRPTKKQIDDCMTENGLTKDEIKPPMEKKEPTEKQLCFHKCIGLSTGVITKDGEIVIDKIKDNISRDSEFPSSVVDELITCLKGLGEKINACEDMKKIAKCVPKPPKRPE</sequence>
<dbReference type="Proteomes" id="UP000625711">
    <property type="component" value="Unassembled WGS sequence"/>
</dbReference>
<dbReference type="CDD" id="cd23992">
    <property type="entry name" value="PBP_GOBP"/>
    <property type="match status" value="1"/>
</dbReference>
<dbReference type="EMBL" id="JAACXV010000286">
    <property type="protein sequence ID" value="KAF7280552.1"/>
    <property type="molecule type" value="Genomic_DNA"/>
</dbReference>
<dbReference type="Pfam" id="PF01395">
    <property type="entry name" value="PBP_GOBP"/>
    <property type="match status" value="1"/>
</dbReference>
<dbReference type="SUPFAM" id="SSF47565">
    <property type="entry name" value="Insect pheromone/odorant-binding proteins"/>
    <property type="match status" value="1"/>
</dbReference>
<name>A0A834IK04_RHYFE</name>
<organism evidence="2 3">
    <name type="scientific">Rhynchophorus ferrugineus</name>
    <name type="common">Red palm weevil</name>
    <name type="synonym">Curculio ferrugineus</name>
    <dbReference type="NCBI Taxonomy" id="354439"/>
    <lineage>
        <taxon>Eukaryota</taxon>
        <taxon>Metazoa</taxon>
        <taxon>Ecdysozoa</taxon>
        <taxon>Arthropoda</taxon>
        <taxon>Hexapoda</taxon>
        <taxon>Insecta</taxon>
        <taxon>Pterygota</taxon>
        <taxon>Neoptera</taxon>
        <taxon>Endopterygota</taxon>
        <taxon>Coleoptera</taxon>
        <taxon>Polyphaga</taxon>
        <taxon>Cucujiformia</taxon>
        <taxon>Curculionidae</taxon>
        <taxon>Dryophthorinae</taxon>
        <taxon>Rhynchophorus</taxon>
    </lineage>
</organism>
<dbReference type="Gene3D" id="1.10.238.20">
    <property type="entry name" value="Pheromone/general odorant binding protein domain"/>
    <property type="match status" value="1"/>
</dbReference>
<evidence type="ECO:0000313" key="2">
    <source>
        <dbReference type="EMBL" id="KAF7280552.1"/>
    </source>
</evidence>
<keyword evidence="3" id="KW-1185">Reference proteome</keyword>
<gene>
    <name evidence="2" type="ORF">GWI33_005755</name>
</gene>
<dbReference type="InterPro" id="IPR036728">
    <property type="entry name" value="PBP_GOBP_sf"/>
</dbReference>
<keyword evidence="1" id="KW-0732">Signal</keyword>